<dbReference type="Proteomes" id="UP000190626">
    <property type="component" value="Unassembled WGS sequence"/>
</dbReference>
<comment type="similarity">
    <text evidence="1">Belongs to the protein-tyrosine phosphatase family.</text>
</comment>
<dbReference type="InterPro" id="IPR026893">
    <property type="entry name" value="Tyr/Ser_Pase_IphP-type"/>
</dbReference>
<keyword evidence="3" id="KW-1185">Reference proteome</keyword>
<dbReference type="GO" id="GO:0004721">
    <property type="term" value="F:phosphoprotein phosphatase activity"/>
    <property type="evidence" value="ECO:0007669"/>
    <property type="project" value="InterPro"/>
</dbReference>
<dbReference type="AlphaFoldDB" id="A0A1V4HKK3"/>
<dbReference type="SUPFAM" id="SSF52799">
    <property type="entry name" value="(Phosphotyrosine protein) phosphatases II"/>
    <property type="match status" value="1"/>
</dbReference>
<evidence type="ECO:0000256" key="1">
    <source>
        <dbReference type="ARBA" id="ARBA00009580"/>
    </source>
</evidence>
<dbReference type="EMBL" id="MBTG01000014">
    <property type="protein sequence ID" value="OPH56969.1"/>
    <property type="molecule type" value="Genomic_DNA"/>
</dbReference>
<protein>
    <recommendedName>
        <fullName evidence="4">Protein tyrosine phosphatase</fullName>
    </recommendedName>
</protein>
<gene>
    <name evidence="2" type="ORF">BC351_26525</name>
</gene>
<dbReference type="PANTHER" id="PTHR31126:SF1">
    <property type="entry name" value="TYROSINE SPECIFIC PROTEIN PHOSPHATASES DOMAIN-CONTAINING PROTEIN"/>
    <property type="match status" value="1"/>
</dbReference>
<organism evidence="2 3">
    <name type="scientific">Paenibacillus ferrarius</name>
    <dbReference type="NCBI Taxonomy" id="1469647"/>
    <lineage>
        <taxon>Bacteria</taxon>
        <taxon>Bacillati</taxon>
        <taxon>Bacillota</taxon>
        <taxon>Bacilli</taxon>
        <taxon>Bacillales</taxon>
        <taxon>Paenibacillaceae</taxon>
        <taxon>Paenibacillus</taxon>
    </lineage>
</organism>
<accession>A0A1V4HKK3</accession>
<dbReference type="STRING" id="1469647.BC351_26525"/>
<dbReference type="InterPro" id="IPR029021">
    <property type="entry name" value="Prot-tyrosine_phosphatase-like"/>
</dbReference>
<evidence type="ECO:0008006" key="4">
    <source>
        <dbReference type="Google" id="ProtNLM"/>
    </source>
</evidence>
<reference evidence="3" key="1">
    <citation type="submission" date="2016-07" db="EMBL/GenBank/DDBJ databases">
        <authorList>
            <person name="Florea S."/>
            <person name="Webb J.S."/>
            <person name="Jaromczyk J."/>
            <person name="Schardl C.L."/>
        </authorList>
    </citation>
    <scope>NUCLEOTIDE SEQUENCE [LARGE SCALE GENOMIC DNA]</scope>
    <source>
        <strain evidence="3">CY1</strain>
    </source>
</reference>
<proteinExistence type="inferred from homology"/>
<name>A0A1V4HKK3_9BACL</name>
<dbReference type="PANTHER" id="PTHR31126">
    <property type="entry name" value="TYROSINE-PROTEIN PHOSPHATASE"/>
    <property type="match status" value="1"/>
</dbReference>
<dbReference type="OrthoDB" id="1188001at2"/>
<comment type="caution">
    <text evidence="2">The sequence shown here is derived from an EMBL/GenBank/DDBJ whole genome shotgun (WGS) entry which is preliminary data.</text>
</comment>
<dbReference type="Gene3D" id="3.90.190.10">
    <property type="entry name" value="Protein tyrosine phosphatase superfamily"/>
    <property type="match status" value="1"/>
</dbReference>
<dbReference type="Pfam" id="PF13350">
    <property type="entry name" value="Y_phosphatase3"/>
    <property type="match status" value="1"/>
</dbReference>
<evidence type="ECO:0000313" key="2">
    <source>
        <dbReference type="EMBL" id="OPH56969.1"/>
    </source>
</evidence>
<sequence length="273" mass="31459">MRCIDVQRIIPFEGTNNFRDMGGYRTIDGRQVKYRLFYRSDELTGLTEKDLESLRALNIRTIFDYRDDYEAQKKPDPVIHDVINIRIPAIEAHQRPRMNVPSDSESDSSKNPFFIDLIKSGFFKSFRADTTMIDLYTKFPINNPSYKRLMATIQNTDNLGLLHHCTAGKDRTGVGAALILMALGVPESTVMEDYLLTNVTMKEFNRNLLDRLAEHADEAELQNIVLMLEIKEAYMDAALGSIKKTYGDYNTYFYEEFGLTKSKRETLQNMCLT</sequence>
<evidence type="ECO:0000313" key="3">
    <source>
        <dbReference type="Proteomes" id="UP000190626"/>
    </source>
</evidence>